<name>A0A5P1F975_ASPOF</name>
<dbReference type="EMBL" id="CM007384">
    <property type="protein sequence ID" value="ONK73211.1"/>
    <property type="molecule type" value="Genomic_DNA"/>
</dbReference>
<protein>
    <submittedName>
        <fullName evidence="1">Uncharacterized protein</fullName>
    </submittedName>
</protein>
<dbReference type="AlphaFoldDB" id="A0A5P1F975"/>
<sequence length="158" mass="18684">MYKIIMDAKFFIPNEDTSRESHSLFRDCNPNGTSIFNWVKEHWYYTHGDCHNYMLAIEHDVSFMYMYPLAVPRLMLYTLINKEDNIKVGFLKYNGGFRQEGIYGVNIICLRLGFIHEDAPINEVPIVLNIFRNELVKTNAQYPNRDTRFSSWIKLTDT</sequence>
<organism evidence="1 2">
    <name type="scientific">Asparagus officinalis</name>
    <name type="common">Garden asparagus</name>
    <dbReference type="NCBI Taxonomy" id="4686"/>
    <lineage>
        <taxon>Eukaryota</taxon>
        <taxon>Viridiplantae</taxon>
        <taxon>Streptophyta</taxon>
        <taxon>Embryophyta</taxon>
        <taxon>Tracheophyta</taxon>
        <taxon>Spermatophyta</taxon>
        <taxon>Magnoliopsida</taxon>
        <taxon>Liliopsida</taxon>
        <taxon>Asparagales</taxon>
        <taxon>Asparagaceae</taxon>
        <taxon>Asparagoideae</taxon>
        <taxon>Asparagus</taxon>
    </lineage>
</organism>
<reference evidence="2" key="1">
    <citation type="journal article" date="2017" name="Nat. Commun.">
        <title>The asparagus genome sheds light on the origin and evolution of a young Y chromosome.</title>
        <authorList>
            <person name="Harkess A."/>
            <person name="Zhou J."/>
            <person name="Xu C."/>
            <person name="Bowers J.E."/>
            <person name="Van der Hulst R."/>
            <person name="Ayyampalayam S."/>
            <person name="Mercati F."/>
            <person name="Riccardi P."/>
            <person name="McKain M.R."/>
            <person name="Kakrana A."/>
            <person name="Tang H."/>
            <person name="Ray J."/>
            <person name="Groenendijk J."/>
            <person name="Arikit S."/>
            <person name="Mathioni S.M."/>
            <person name="Nakano M."/>
            <person name="Shan H."/>
            <person name="Telgmann-Rauber A."/>
            <person name="Kanno A."/>
            <person name="Yue Z."/>
            <person name="Chen H."/>
            <person name="Li W."/>
            <person name="Chen Y."/>
            <person name="Xu X."/>
            <person name="Zhang Y."/>
            <person name="Luo S."/>
            <person name="Chen H."/>
            <person name="Gao J."/>
            <person name="Mao Z."/>
            <person name="Pires J.C."/>
            <person name="Luo M."/>
            <person name="Kudrna D."/>
            <person name="Wing R.A."/>
            <person name="Meyers B.C."/>
            <person name="Yi K."/>
            <person name="Kong H."/>
            <person name="Lavrijsen P."/>
            <person name="Sunseri F."/>
            <person name="Falavigna A."/>
            <person name="Ye Y."/>
            <person name="Leebens-Mack J.H."/>
            <person name="Chen G."/>
        </authorList>
    </citation>
    <scope>NUCLEOTIDE SEQUENCE [LARGE SCALE GENOMIC DNA]</scope>
    <source>
        <strain evidence="2">cv. DH0086</strain>
    </source>
</reference>
<evidence type="ECO:0000313" key="2">
    <source>
        <dbReference type="Proteomes" id="UP000243459"/>
    </source>
</evidence>
<dbReference type="Proteomes" id="UP000243459">
    <property type="component" value="Chromosome 4"/>
</dbReference>
<proteinExistence type="predicted"/>
<dbReference type="Gramene" id="ONK73211">
    <property type="protein sequence ID" value="ONK73211"/>
    <property type="gene ID" value="A4U43_C04F28440"/>
</dbReference>
<gene>
    <name evidence="1" type="ORF">A4U43_C04F28440</name>
</gene>
<accession>A0A5P1F975</accession>
<keyword evidence="2" id="KW-1185">Reference proteome</keyword>
<evidence type="ECO:0000313" key="1">
    <source>
        <dbReference type="EMBL" id="ONK73211.1"/>
    </source>
</evidence>